<dbReference type="InterPro" id="IPR004159">
    <property type="entry name" value="Put_SAM_MeTrfase"/>
</dbReference>
<comment type="similarity">
    <text evidence="2 6">Belongs to the methyltransferase superfamily.</text>
</comment>
<dbReference type="GO" id="GO:0005768">
    <property type="term" value="C:endosome"/>
    <property type="evidence" value="ECO:0007669"/>
    <property type="project" value="TreeGrafter"/>
</dbReference>
<dbReference type="EC" id="2.1.1.-" evidence="6"/>
<evidence type="ECO:0000256" key="2">
    <source>
        <dbReference type="ARBA" id="ARBA00008361"/>
    </source>
</evidence>
<dbReference type="GO" id="GO:0005802">
    <property type="term" value="C:trans-Golgi network"/>
    <property type="evidence" value="ECO:0007669"/>
    <property type="project" value="TreeGrafter"/>
</dbReference>
<dbReference type="GO" id="GO:0008168">
    <property type="term" value="F:methyltransferase activity"/>
    <property type="evidence" value="ECO:0007669"/>
    <property type="project" value="UniProtKB-UniRule"/>
</dbReference>
<keyword evidence="6" id="KW-0325">Glycoprotein</keyword>
<evidence type="ECO:0000313" key="7">
    <source>
        <dbReference type="EMBL" id="KAG6506124.1"/>
    </source>
</evidence>
<dbReference type="GO" id="GO:0032259">
    <property type="term" value="P:methylation"/>
    <property type="evidence" value="ECO:0007669"/>
    <property type="project" value="UniProtKB-KW"/>
</dbReference>
<proteinExistence type="inferred from homology"/>
<protein>
    <recommendedName>
        <fullName evidence="6">Methyltransferase</fullName>
        <ecNumber evidence="6">2.1.1.-</ecNumber>
    </recommendedName>
</protein>
<evidence type="ECO:0000313" key="8">
    <source>
        <dbReference type="Proteomes" id="UP000734854"/>
    </source>
</evidence>
<dbReference type="PANTHER" id="PTHR10108">
    <property type="entry name" value="SAM-DEPENDENT METHYLTRANSFERASE"/>
    <property type="match status" value="1"/>
</dbReference>
<keyword evidence="4 6" id="KW-0735">Signal-anchor</keyword>
<dbReference type="EMBL" id="JACMSC010000009">
    <property type="protein sequence ID" value="KAG6506124.1"/>
    <property type="molecule type" value="Genomic_DNA"/>
</dbReference>
<keyword evidence="4 6" id="KW-0812">Transmembrane</keyword>
<dbReference type="SUPFAM" id="SSF53335">
    <property type="entry name" value="S-adenosyl-L-methionine-dependent methyltransferases"/>
    <property type="match status" value="2"/>
</dbReference>
<dbReference type="PANTHER" id="PTHR10108:SF1102">
    <property type="entry name" value="METHYLTRANSFERASE PMT28-RELATED"/>
    <property type="match status" value="1"/>
</dbReference>
<evidence type="ECO:0000256" key="6">
    <source>
        <dbReference type="RuleBase" id="RU366043"/>
    </source>
</evidence>
<gene>
    <name evidence="7" type="ORF">ZIOFF_031440</name>
</gene>
<comment type="caution">
    <text evidence="7">The sequence shown here is derived from an EMBL/GenBank/DDBJ whole genome shotgun (WGS) entry which is preliminary data.</text>
</comment>
<keyword evidence="3 6" id="KW-0489">Methyltransferase</keyword>
<dbReference type="AlphaFoldDB" id="A0A8J5GTH5"/>
<evidence type="ECO:0000256" key="5">
    <source>
        <dbReference type="ARBA" id="ARBA00037847"/>
    </source>
</evidence>
<dbReference type="GO" id="GO:0016020">
    <property type="term" value="C:membrane"/>
    <property type="evidence" value="ECO:0007669"/>
    <property type="project" value="UniProtKB-SubCell"/>
</dbReference>
<dbReference type="CDD" id="cd02440">
    <property type="entry name" value="AdoMet_MTases"/>
    <property type="match status" value="1"/>
</dbReference>
<keyword evidence="6" id="KW-0808">Transferase</keyword>
<accession>A0A8J5GTH5</accession>
<organism evidence="7 8">
    <name type="scientific">Zingiber officinale</name>
    <name type="common">Ginger</name>
    <name type="synonym">Amomum zingiber</name>
    <dbReference type="NCBI Taxonomy" id="94328"/>
    <lineage>
        <taxon>Eukaryota</taxon>
        <taxon>Viridiplantae</taxon>
        <taxon>Streptophyta</taxon>
        <taxon>Embryophyta</taxon>
        <taxon>Tracheophyta</taxon>
        <taxon>Spermatophyta</taxon>
        <taxon>Magnoliopsida</taxon>
        <taxon>Liliopsida</taxon>
        <taxon>Zingiberales</taxon>
        <taxon>Zingiberaceae</taxon>
        <taxon>Zingiber</taxon>
    </lineage>
</organism>
<evidence type="ECO:0000256" key="1">
    <source>
        <dbReference type="ARBA" id="ARBA00004606"/>
    </source>
</evidence>
<name>A0A8J5GTH5_ZINOF</name>
<dbReference type="Proteomes" id="UP000734854">
    <property type="component" value="Unassembled WGS sequence"/>
</dbReference>
<evidence type="ECO:0000256" key="3">
    <source>
        <dbReference type="ARBA" id="ARBA00022603"/>
    </source>
</evidence>
<keyword evidence="8" id="KW-1185">Reference proteome</keyword>
<dbReference type="InterPro" id="IPR029063">
    <property type="entry name" value="SAM-dependent_MTases_sf"/>
</dbReference>
<dbReference type="Gene3D" id="3.40.50.150">
    <property type="entry name" value="Vaccinia Virus protein VP39"/>
    <property type="match status" value="1"/>
</dbReference>
<evidence type="ECO:0000256" key="4">
    <source>
        <dbReference type="ARBA" id="ARBA00022968"/>
    </source>
</evidence>
<dbReference type="Pfam" id="PF03141">
    <property type="entry name" value="Methyltransf_29"/>
    <property type="match status" value="1"/>
</dbReference>
<comment type="subcellular location">
    <subcellularLocation>
        <location evidence="5">Endomembrane system</location>
        <topology evidence="5">Single-pass membrane protein</topology>
    </subcellularLocation>
    <subcellularLocation>
        <location evidence="1 6">Membrane</location>
        <topology evidence="1 6">Single-pass type II membrane protein</topology>
    </subcellularLocation>
</comment>
<sequence length="628" mass="71401">MSHTFCTVEDRVGSCYIDHTVSRVLTMPTCYANPRVVPRATPIYVLFLDLDRYGIPYPKSNTVYRTEKIGILRNDTDTVPTFRWVEGRGLLSEGVSDQQGQGEMSRVSDRWDRAGPLASSNMYYHWILKSRGGKERLMENIFNSYASVLRGHRHHKRSCPRTPLMCLVSLPKDYRSPEPWPGRESKIWFSNLEHPKLSAFIKTQNWLNLSSDYLLIPPKASEFKGGAEQYFSSIEEMVPDIEWGKNIRVILDIGCTGGGFGVALLEKNVITLSFGLMGDQTDLAQLTLERGIPAVLGNLASRRLPFPSSVFDAIHCGECGIPWHSSGGKLLLEMNRILRPGGYFITSTKNGDIDSEEGMSTLIASICWSNLGHKTDEDSETNIRVYQRPTSNDIYELRATKKPSFCQENENQDAAWYTPIKPCLHKVAAAIEERGTDWPEEWPKRLDTFPEWLADSHDKLTADHKHWKAVVDKSYLGGLGIDWSTIRNVMDMKAIYGGFAAALASQKVWVMNVVPVHAPNTLPIIFERGLLGIYHDWCEPFSTYPRSYDLLHADHLFSRLKNRCKQPVVIVVEMDRILRPGGWVIIRDKLEILDPLEAILRSLYWDIRTTYGKDKEGLICAQKTTWRP</sequence>
<reference evidence="7 8" key="1">
    <citation type="submission" date="2020-08" db="EMBL/GenBank/DDBJ databases">
        <title>Plant Genome Project.</title>
        <authorList>
            <person name="Zhang R.-G."/>
        </authorList>
    </citation>
    <scope>NUCLEOTIDE SEQUENCE [LARGE SCALE GENOMIC DNA]</scope>
    <source>
        <tissue evidence="7">Rhizome</tissue>
    </source>
</reference>